<evidence type="ECO:0008006" key="4">
    <source>
        <dbReference type="Google" id="ProtNLM"/>
    </source>
</evidence>
<dbReference type="EMBL" id="CADILJ010000013">
    <property type="protein sequence ID" value="CAB3946046.1"/>
    <property type="molecule type" value="Genomic_DNA"/>
</dbReference>
<organism evidence="2 3">
    <name type="scientific">Achromobacter ruhlandii</name>
    <dbReference type="NCBI Taxonomy" id="72557"/>
    <lineage>
        <taxon>Bacteria</taxon>
        <taxon>Pseudomonadati</taxon>
        <taxon>Pseudomonadota</taxon>
        <taxon>Betaproteobacteria</taxon>
        <taxon>Burkholderiales</taxon>
        <taxon>Alcaligenaceae</taxon>
        <taxon>Achromobacter</taxon>
    </lineage>
</organism>
<evidence type="ECO:0000313" key="2">
    <source>
        <dbReference type="EMBL" id="CAB3946046.1"/>
    </source>
</evidence>
<name>A0ABM8LSJ3_9BURK</name>
<proteinExistence type="predicted"/>
<comment type="caution">
    <text evidence="2">The sequence shown here is derived from an EMBL/GenBank/DDBJ whole genome shotgun (WGS) entry which is preliminary data.</text>
</comment>
<keyword evidence="3" id="KW-1185">Reference proteome</keyword>
<dbReference type="Proteomes" id="UP000494161">
    <property type="component" value="Unassembled WGS sequence"/>
</dbReference>
<keyword evidence="1" id="KW-0732">Signal</keyword>
<accession>A0ABM8LSJ3</accession>
<evidence type="ECO:0000256" key="1">
    <source>
        <dbReference type="SAM" id="SignalP"/>
    </source>
</evidence>
<feature type="chain" id="PRO_5047512834" description="DUF5666 domain-containing protein" evidence="1">
    <location>
        <begin position="16"/>
        <end position="146"/>
    </location>
</feature>
<evidence type="ECO:0000313" key="3">
    <source>
        <dbReference type="Proteomes" id="UP000494161"/>
    </source>
</evidence>
<gene>
    <name evidence="2" type="ORF">LMG7053_02047</name>
</gene>
<sequence>MLGLALLMSTAVAHAQSVGSQNASQNLSLGTVSILASPAASVVGSADGDASLGAALAVTGTSFVVTSIAQLSADTTEIILDAVSGAAKLSVHVATSVARGLSISAGTAVQAVAASTGTVLLASGKVLAFIPNTVGQALLHHERVPG</sequence>
<protein>
    <recommendedName>
        <fullName evidence="4">DUF5666 domain-containing protein</fullName>
    </recommendedName>
</protein>
<feature type="signal peptide" evidence="1">
    <location>
        <begin position="1"/>
        <end position="15"/>
    </location>
</feature>
<reference evidence="2 3" key="1">
    <citation type="submission" date="2020-04" db="EMBL/GenBank/DDBJ databases">
        <authorList>
            <person name="De Canck E."/>
        </authorList>
    </citation>
    <scope>NUCLEOTIDE SEQUENCE [LARGE SCALE GENOMIC DNA]</scope>
    <source>
        <strain evidence="2 3">LMG 7053</strain>
    </source>
</reference>